<name>A0A8H3PJS6_9LECA</name>
<organism evidence="6 7">
    <name type="scientific">Alectoria fallacina</name>
    <dbReference type="NCBI Taxonomy" id="1903189"/>
    <lineage>
        <taxon>Eukaryota</taxon>
        <taxon>Fungi</taxon>
        <taxon>Dikarya</taxon>
        <taxon>Ascomycota</taxon>
        <taxon>Pezizomycotina</taxon>
        <taxon>Lecanoromycetes</taxon>
        <taxon>OSLEUM clade</taxon>
        <taxon>Lecanoromycetidae</taxon>
        <taxon>Lecanorales</taxon>
        <taxon>Lecanorineae</taxon>
        <taxon>Parmeliaceae</taxon>
        <taxon>Alectoria</taxon>
    </lineage>
</organism>
<keyword evidence="1" id="KW-0479">Metal-binding</keyword>
<evidence type="ECO:0000256" key="1">
    <source>
        <dbReference type="ARBA" id="ARBA00022723"/>
    </source>
</evidence>
<dbReference type="AlphaFoldDB" id="A0A8H3PJS6"/>
<dbReference type="SUPFAM" id="SSF57924">
    <property type="entry name" value="Inhibitor of apoptosis (IAP) repeat"/>
    <property type="match status" value="1"/>
</dbReference>
<sequence length="520" mass="58170">MTITRLTSYKERLATFTFSSISIPWPHTPPTPQPKDLAAAGFKHTPTKGDPDNVEYIECKLKLSGWEPHDNAFTEHVSRSPKCQSPYSSLLQSLKPPSQIATNVIRKTPKEKEVLTSKDIQKEKPTPKDIGFFDPSLQYDFPELRLYHDVNIFVDQVPCDDQYQEADIVQLLPKCLRGAAYMWYQSNHALKDANLAKCMKVLIAKFKKESSIQLSSKSAATQEAPHATPQLPLEYHKCTICSASFSSMNRLLSHSQMATCGKSSCNHCEEIFDSKNKLHDHIRSHECQKLLATKSISPHKSSLSALAPVETTFNDADTAIMKAGIEYSTHTTPASAAKSLTPHKSSLSALAPVESSLPSATPPPTYRAISPPPPTYEPYKKPYLTVADLYMRYAPLSRPPSSKATRTMTVLPTMSMQDLYEKFHDKEKRVIPTPSGTLDSPTKQHATRQNLGHVVFERFGFIRCPRSMPKSIAQGLTVQQQRHIKPIKHDALPEIWMDDVRRHTMSPVDLAVAVKTSAQH</sequence>
<dbReference type="SMART" id="SM00238">
    <property type="entry name" value="BIR"/>
    <property type="match status" value="1"/>
</dbReference>
<dbReference type="Gene3D" id="3.30.160.60">
    <property type="entry name" value="Classic Zinc Finger"/>
    <property type="match status" value="1"/>
</dbReference>
<dbReference type="Proteomes" id="UP000664203">
    <property type="component" value="Unassembled WGS sequence"/>
</dbReference>
<feature type="non-terminal residue" evidence="6">
    <location>
        <position position="520"/>
    </location>
</feature>
<evidence type="ECO:0000313" key="6">
    <source>
        <dbReference type="EMBL" id="CAF9943111.1"/>
    </source>
</evidence>
<protein>
    <submittedName>
        <fullName evidence="6">Baculoviral IAP repeat-containing protein 5</fullName>
    </submittedName>
</protein>
<keyword evidence="7" id="KW-1185">Reference proteome</keyword>
<dbReference type="Gene3D" id="1.10.1170.10">
    <property type="entry name" value="Inhibitor Of Apoptosis Protein (2mihbC-IAP-1), Chain A"/>
    <property type="match status" value="1"/>
</dbReference>
<comment type="caution">
    <text evidence="6">The sequence shown here is derived from an EMBL/GenBank/DDBJ whole genome shotgun (WGS) entry which is preliminary data.</text>
</comment>
<dbReference type="InterPro" id="IPR013087">
    <property type="entry name" value="Znf_C2H2_type"/>
</dbReference>
<evidence type="ECO:0000256" key="3">
    <source>
        <dbReference type="PROSITE-ProRule" id="PRU00042"/>
    </source>
</evidence>
<accession>A0A8H3PJS6</accession>
<dbReference type="OrthoDB" id="2196114at2759"/>
<feature type="region of interest" description="Disordered" evidence="4">
    <location>
        <begin position="332"/>
        <end position="373"/>
    </location>
</feature>
<dbReference type="CDD" id="cd00022">
    <property type="entry name" value="BIR"/>
    <property type="match status" value="1"/>
</dbReference>
<evidence type="ECO:0000256" key="2">
    <source>
        <dbReference type="ARBA" id="ARBA00022833"/>
    </source>
</evidence>
<keyword evidence="3" id="KW-0863">Zinc-finger</keyword>
<dbReference type="PANTHER" id="PTHR46771:SF5">
    <property type="entry name" value="DETERIN"/>
    <property type="match status" value="1"/>
</dbReference>
<evidence type="ECO:0000256" key="4">
    <source>
        <dbReference type="SAM" id="MobiDB-lite"/>
    </source>
</evidence>
<dbReference type="PROSITE" id="PS50157">
    <property type="entry name" value="ZINC_FINGER_C2H2_2"/>
    <property type="match status" value="1"/>
</dbReference>
<dbReference type="PROSITE" id="PS50143">
    <property type="entry name" value="BIR_REPEAT_2"/>
    <property type="match status" value="1"/>
</dbReference>
<dbReference type="Pfam" id="PF00653">
    <property type="entry name" value="BIR"/>
    <property type="match status" value="1"/>
</dbReference>
<evidence type="ECO:0000259" key="5">
    <source>
        <dbReference type="PROSITE" id="PS50157"/>
    </source>
</evidence>
<keyword evidence="2" id="KW-0862">Zinc</keyword>
<reference evidence="6" key="1">
    <citation type="submission" date="2021-03" db="EMBL/GenBank/DDBJ databases">
        <authorList>
            <person name="Tagirdzhanova G."/>
        </authorList>
    </citation>
    <scope>NUCLEOTIDE SEQUENCE</scope>
</reference>
<dbReference type="EMBL" id="CAJPDR010000894">
    <property type="protein sequence ID" value="CAF9943111.1"/>
    <property type="molecule type" value="Genomic_DNA"/>
</dbReference>
<feature type="compositionally biased region" description="Pro residues" evidence="4">
    <location>
        <begin position="360"/>
        <end position="373"/>
    </location>
</feature>
<dbReference type="InterPro" id="IPR051190">
    <property type="entry name" value="Baculoviral_IAP"/>
</dbReference>
<feature type="domain" description="C2H2-type" evidence="5">
    <location>
        <begin position="263"/>
        <end position="290"/>
    </location>
</feature>
<dbReference type="InterPro" id="IPR001370">
    <property type="entry name" value="BIR_rpt"/>
</dbReference>
<evidence type="ECO:0000313" key="7">
    <source>
        <dbReference type="Proteomes" id="UP000664203"/>
    </source>
</evidence>
<dbReference type="PANTHER" id="PTHR46771">
    <property type="entry name" value="DETERIN"/>
    <property type="match status" value="1"/>
</dbReference>
<gene>
    <name evidence="6" type="primary">BIRC5</name>
    <name evidence="6" type="ORF">ALECFALPRED_010613</name>
</gene>
<dbReference type="SMART" id="SM00355">
    <property type="entry name" value="ZnF_C2H2"/>
    <property type="match status" value="2"/>
</dbReference>
<dbReference type="GO" id="GO:0008270">
    <property type="term" value="F:zinc ion binding"/>
    <property type="evidence" value="ECO:0007669"/>
    <property type="project" value="UniProtKB-KW"/>
</dbReference>
<proteinExistence type="predicted"/>
<dbReference type="PROSITE" id="PS00028">
    <property type="entry name" value="ZINC_FINGER_C2H2_1"/>
    <property type="match status" value="1"/>
</dbReference>